<keyword evidence="4 12" id="KW-0547">Nucleotide-binding</keyword>
<evidence type="ECO:0000256" key="6">
    <source>
        <dbReference type="ARBA" id="ARBA00022806"/>
    </source>
</evidence>
<name>I0IRB1_LEPFC</name>
<evidence type="ECO:0000259" key="13">
    <source>
        <dbReference type="PROSITE" id="PS51192"/>
    </source>
</evidence>
<feature type="binding site" evidence="12">
    <location>
        <position position="386"/>
    </location>
    <ligand>
        <name>Zn(2+)</name>
        <dbReference type="ChEBI" id="CHEBI:29105"/>
        <label>2</label>
    </ligand>
</feature>
<feature type="domain" description="Helicase ATP-binding" evidence="13">
    <location>
        <begin position="152"/>
        <end position="317"/>
    </location>
</feature>
<evidence type="ECO:0000256" key="7">
    <source>
        <dbReference type="ARBA" id="ARBA00022833"/>
    </source>
</evidence>
<dbReference type="GO" id="GO:1990077">
    <property type="term" value="C:primosome complex"/>
    <property type="evidence" value="ECO:0007669"/>
    <property type="project" value="UniProtKB-UniRule"/>
</dbReference>
<dbReference type="HOGENOM" id="CLU_013353_4_0_0"/>
<reference evidence="14 15" key="1">
    <citation type="journal article" date="2012" name="J. Bacteriol.">
        <title>Complete Genome Sequence of Leptospirillum ferrooxidans Strain C2-3, Isolated from a Fresh Volcanic Ash Deposit on the Island of Miyake, Japan.</title>
        <authorList>
            <person name="Fujimura R."/>
            <person name="Sato Y."/>
            <person name="Nishizawa T."/>
            <person name="Oshima K."/>
            <person name="Kim S.-W."/>
            <person name="Hattori M."/>
            <person name="Kamijo T."/>
            <person name="Ohta H."/>
        </authorList>
    </citation>
    <scope>NUCLEOTIDE SEQUENCE [LARGE SCALE GENOMIC DNA]</scope>
    <source>
        <strain evidence="14 15">C2-3</strain>
    </source>
</reference>
<comment type="subunit">
    <text evidence="12">Component of the replication restart primosome.</text>
</comment>
<keyword evidence="9 12" id="KW-0238">DNA-binding</keyword>
<dbReference type="InterPro" id="IPR041236">
    <property type="entry name" value="PriA_C"/>
</dbReference>
<evidence type="ECO:0000256" key="1">
    <source>
        <dbReference type="ARBA" id="ARBA00022515"/>
    </source>
</evidence>
<evidence type="ECO:0000256" key="3">
    <source>
        <dbReference type="ARBA" id="ARBA00022723"/>
    </source>
</evidence>
<dbReference type="PANTHER" id="PTHR30580:SF0">
    <property type="entry name" value="PRIMOSOMAL PROTEIN N"/>
    <property type="match status" value="1"/>
</dbReference>
<dbReference type="AlphaFoldDB" id="I0IRB1"/>
<dbReference type="Proteomes" id="UP000007382">
    <property type="component" value="Chromosome"/>
</dbReference>
<evidence type="ECO:0000256" key="9">
    <source>
        <dbReference type="ARBA" id="ARBA00023125"/>
    </source>
</evidence>
<dbReference type="SUPFAM" id="SSF52540">
    <property type="entry name" value="P-loop containing nucleoside triphosphate hydrolases"/>
    <property type="match status" value="1"/>
</dbReference>
<dbReference type="GO" id="GO:0003677">
    <property type="term" value="F:DNA binding"/>
    <property type="evidence" value="ECO:0007669"/>
    <property type="project" value="UniProtKB-UniRule"/>
</dbReference>
<dbReference type="Gene3D" id="3.40.50.300">
    <property type="entry name" value="P-loop containing nucleotide triphosphate hydrolases"/>
    <property type="match status" value="2"/>
</dbReference>
<dbReference type="InterPro" id="IPR001650">
    <property type="entry name" value="Helicase_C-like"/>
</dbReference>
<dbReference type="NCBIfam" id="TIGR00595">
    <property type="entry name" value="priA"/>
    <property type="match status" value="1"/>
</dbReference>
<evidence type="ECO:0000256" key="4">
    <source>
        <dbReference type="ARBA" id="ARBA00022741"/>
    </source>
</evidence>
<dbReference type="InterPro" id="IPR014001">
    <property type="entry name" value="Helicase_ATP-bd"/>
</dbReference>
<evidence type="ECO:0000256" key="11">
    <source>
        <dbReference type="ARBA" id="ARBA00048988"/>
    </source>
</evidence>
<keyword evidence="7 12" id="KW-0862">Zinc</keyword>
<evidence type="ECO:0000313" key="15">
    <source>
        <dbReference type="Proteomes" id="UP000007382"/>
    </source>
</evidence>
<keyword evidence="10 12" id="KW-0413">Isomerase</keyword>
<dbReference type="GO" id="GO:0005524">
    <property type="term" value="F:ATP binding"/>
    <property type="evidence" value="ECO:0007669"/>
    <property type="project" value="UniProtKB-UniRule"/>
</dbReference>
<comment type="catalytic activity">
    <reaction evidence="12">
        <text>Couples ATP hydrolysis with the unwinding of duplex DNA by translocating in the 3'-5' direction.</text>
        <dbReference type="EC" id="5.6.2.4"/>
    </reaction>
</comment>
<dbReference type="eggNOG" id="COG1198">
    <property type="taxonomic scope" value="Bacteria"/>
</dbReference>
<dbReference type="InterPro" id="IPR011545">
    <property type="entry name" value="DEAD/DEAH_box_helicase_dom"/>
</dbReference>
<dbReference type="Pfam" id="PF17764">
    <property type="entry name" value="PriA_3primeBD"/>
    <property type="match status" value="1"/>
</dbReference>
<evidence type="ECO:0000313" key="14">
    <source>
        <dbReference type="EMBL" id="BAM07810.1"/>
    </source>
</evidence>
<feature type="binding site" evidence="12">
    <location>
        <position position="415"/>
    </location>
    <ligand>
        <name>Zn(2+)</name>
        <dbReference type="ChEBI" id="CHEBI:29105"/>
        <label>1</label>
    </ligand>
</feature>
<feature type="binding site" evidence="12">
    <location>
        <position position="405"/>
    </location>
    <ligand>
        <name>Zn(2+)</name>
        <dbReference type="ChEBI" id="CHEBI:29105"/>
        <label>2</label>
    </ligand>
</feature>
<evidence type="ECO:0000256" key="5">
    <source>
        <dbReference type="ARBA" id="ARBA00022801"/>
    </source>
</evidence>
<keyword evidence="6 12" id="KW-0347">Helicase</keyword>
<protein>
    <recommendedName>
        <fullName evidence="12">Replication restart protein PriA</fullName>
    </recommendedName>
    <alternativeName>
        <fullName evidence="12">ATP-dependent DNA helicase PriA</fullName>
        <ecNumber evidence="12">5.6.2.4</ecNumber>
    </alternativeName>
    <alternativeName>
        <fullName evidence="12">DNA 3'-5' helicase PriA</fullName>
    </alternativeName>
</protein>
<dbReference type="FunFam" id="3.40.50.300:FF:000489">
    <property type="entry name" value="Primosome assembly protein PriA"/>
    <property type="match status" value="1"/>
</dbReference>
<dbReference type="GO" id="GO:0006302">
    <property type="term" value="P:double-strand break repair"/>
    <property type="evidence" value="ECO:0007669"/>
    <property type="project" value="InterPro"/>
</dbReference>
<keyword evidence="2 12" id="KW-0235">DNA replication</keyword>
<dbReference type="PANTHER" id="PTHR30580">
    <property type="entry name" value="PRIMOSOMAL PROTEIN N"/>
    <property type="match status" value="1"/>
</dbReference>
<keyword evidence="15" id="KW-1185">Reference proteome</keyword>
<dbReference type="InterPro" id="IPR041222">
    <property type="entry name" value="PriA_3primeBD"/>
</dbReference>
<keyword evidence="3 12" id="KW-0479">Metal-binding</keyword>
<comment type="catalytic activity">
    <reaction evidence="11 12">
        <text>ATP + H2O = ADP + phosphate + H(+)</text>
        <dbReference type="Rhea" id="RHEA:13065"/>
        <dbReference type="ChEBI" id="CHEBI:15377"/>
        <dbReference type="ChEBI" id="CHEBI:15378"/>
        <dbReference type="ChEBI" id="CHEBI:30616"/>
        <dbReference type="ChEBI" id="CHEBI:43474"/>
        <dbReference type="ChEBI" id="CHEBI:456216"/>
        <dbReference type="EC" id="5.6.2.4"/>
    </reaction>
</comment>
<evidence type="ECO:0000256" key="10">
    <source>
        <dbReference type="ARBA" id="ARBA00023235"/>
    </source>
</evidence>
<dbReference type="GO" id="GO:0008270">
    <property type="term" value="F:zinc ion binding"/>
    <property type="evidence" value="ECO:0007669"/>
    <property type="project" value="UniProtKB-UniRule"/>
</dbReference>
<dbReference type="InterPro" id="IPR027417">
    <property type="entry name" value="P-loop_NTPase"/>
</dbReference>
<dbReference type="Pfam" id="PF00270">
    <property type="entry name" value="DEAD"/>
    <property type="match status" value="1"/>
</dbReference>
<dbReference type="OrthoDB" id="9759544at2"/>
<dbReference type="Pfam" id="PF18074">
    <property type="entry name" value="PriA_C"/>
    <property type="match status" value="1"/>
</dbReference>
<dbReference type="KEGG" id="lfc:LFE_2137"/>
<dbReference type="SMART" id="SM00487">
    <property type="entry name" value="DEXDc"/>
    <property type="match status" value="1"/>
</dbReference>
<reference evidence="15" key="2">
    <citation type="submission" date="2012-03" db="EMBL/GenBank/DDBJ databases">
        <title>The complete genome sequence of the pioneer microbe on fresh volcanic deposit, Leptospirillum ferrooxidans strain C2-3.</title>
        <authorList>
            <person name="Fujimura R."/>
            <person name="Sato Y."/>
            <person name="Nishizawa T."/>
            <person name="Nanba K."/>
            <person name="Oshima K."/>
            <person name="Hattori M."/>
            <person name="Kamijo T."/>
            <person name="Ohta H."/>
        </authorList>
    </citation>
    <scope>NUCLEOTIDE SEQUENCE [LARGE SCALE GENOMIC DNA]</scope>
    <source>
        <strain evidence="15">C2-3</strain>
    </source>
</reference>
<dbReference type="GO" id="GO:0043138">
    <property type="term" value="F:3'-5' DNA helicase activity"/>
    <property type="evidence" value="ECO:0007669"/>
    <property type="project" value="UniProtKB-EC"/>
</dbReference>
<feature type="binding site" evidence="12">
    <location>
        <position position="402"/>
    </location>
    <ligand>
        <name>Zn(2+)</name>
        <dbReference type="ChEBI" id="CHEBI:29105"/>
        <label>2</label>
    </ligand>
</feature>
<dbReference type="GO" id="GO:0006269">
    <property type="term" value="P:DNA replication, synthesis of primer"/>
    <property type="evidence" value="ECO:0007669"/>
    <property type="project" value="UniProtKB-KW"/>
</dbReference>
<feature type="binding site" evidence="12">
    <location>
        <position position="383"/>
    </location>
    <ligand>
        <name>Zn(2+)</name>
        <dbReference type="ChEBI" id="CHEBI:29105"/>
        <label>2</label>
    </ligand>
</feature>
<dbReference type="InterPro" id="IPR005259">
    <property type="entry name" value="PriA"/>
</dbReference>
<evidence type="ECO:0000256" key="2">
    <source>
        <dbReference type="ARBA" id="ARBA00022705"/>
    </source>
</evidence>
<dbReference type="GO" id="GO:0006270">
    <property type="term" value="P:DNA replication initiation"/>
    <property type="evidence" value="ECO:0007669"/>
    <property type="project" value="TreeGrafter"/>
</dbReference>
<gene>
    <name evidence="12 14" type="primary">priA</name>
    <name evidence="14" type="ordered locus">LFE_2137</name>
</gene>
<proteinExistence type="inferred from homology"/>
<dbReference type="EMBL" id="AP012342">
    <property type="protein sequence ID" value="BAM07810.1"/>
    <property type="molecule type" value="Genomic_DNA"/>
</dbReference>
<dbReference type="PROSITE" id="PS51192">
    <property type="entry name" value="HELICASE_ATP_BIND_1"/>
    <property type="match status" value="1"/>
</dbReference>
<feature type="binding site" evidence="12">
    <location>
        <position position="418"/>
    </location>
    <ligand>
        <name>Zn(2+)</name>
        <dbReference type="ChEBI" id="CHEBI:29105"/>
        <label>1</label>
    </ligand>
</feature>
<dbReference type="HAMAP" id="MF_00983">
    <property type="entry name" value="PriA"/>
    <property type="match status" value="1"/>
</dbReference>
<dbReference type="RefSeq" id="WP_014450293.1">
    <property type="nucleotide sequence ID" value="NC_017094.1"/>
</dbReference>
<dbReference type="STRING" id="1162668.LFE_2137"/>
<feature type="binding site" evidence="12">
    <location>
        <position position="377"/>
    </location>
    <ligand>
        <name>Zn(2+)</name>
        <dbReference type="ChEBI" id="CHEBI:29105"/>
        <label>1</label>
    </ligand>
</feature>
<comment type="cofactor">
    <cofactor evidence="12">
        <name>Zn(2+)</name>
        <dbReference type="ChEBI" id="CHEBI:29105"/>
    </cofactor>
    <text evidence="12">Binds 2 zinc ions per subunit.</text>
</comment>
<dbReference type="GO" id="GO:0006310">
    <property type="term" value="P:DNA recombination"/>
    <property type="evidence" value="ECO:0007669"/>
    <property type="project" value="InterPro"/>
</dbReference>
<dbReference type="Gene3D" id="3.40.1440.60">
    <property type="entry name" value="PriA, 3(prime) DNA-binding domain"/>
    <property type="match status" value="1"/>
</dbReference>
<sequence length="659" mass="73190">MKKIQVIPFAPVPQERLTYLLPDEHSGILPGTRLLVPLGYRRVPGIYVSDFSDADLPGIKLKPILDVLDPFPVFPPILFSIAEFASWYYRLPLGLLIKSGLPPSLTKPLPIPPRTLQKIQKDLSGKTSQSPIQPLLPFTTDQESAFQLFKNLSEQNPFSVQLLEGVTGSGKTRVYQEMILWALQQKKRVLVLTPEIGLTPPLLDSIRNVSPNTLSIHSKQPNGERLRDWIRILNHKIDVVVGPRSAFFAPLSDLGLIIVDEEHDPSYQSREGLSYSVRSLAIKRAQILGCPVILGSATPLLETWYQVKKKRYHKLSLPNRIGQLPLPSISVMAPGPRGALLPTEVITAIKNTVDRGEKVILLLNRRGFVPALVCLECREMATCSHCSVHLVLHKKPKRVLICHCCQSQYAVHSRCPSCGGNVLAEEGLATQKLEEIIQSFFPGVSISRIDGDSPVSSGEGTSSITGDILIGTQMIAKGHDFREVTLGIILETDRMLALPDYRSEERAFELIIQLAGRVGRHLPGGRVILMTQNPNDQIFKEILSYDTEHFFERTNNERLELSYPPHRKIALVSLWSRSETLILEATGKARFEKTSSNGVVIQGPAAAPVSKAKGEFHYQFLIRATSIEGIHQAIDRAVVLFGGIKGLTIHWSIDPPDLF</sequence>
<keyword evidence="8 12" id="KW-0067">ATP-binding</keyword>
<evidence type="ECO:0000256" key="12">
    <source>
        <dbReference type="HAMAP-Rule" id="MF_00983"/>
    </source>
</evidence>
<dbReference type="GO" id="GO:0016887">
    <property type="term" value="F:ATP hydrolysis activity"/>
    <property type="evidence" value="ECO:0007669"/>
    <property type="project" value="RHEA"/>
</dbReference>
<dbReference type="InterPro" id="IPR042115">
    <property type="entry name" value="PriA_3primeBD_sf"/>
</dbReference>
<dbReference type="SMART" id="SM00490">
    <property type="entry name" value="HELICc"/>
    <property type="match status" value="1"/>
</dbReference>
<keyword evidence="5 12" id="KW-0378">Hydrolase</keyword>
<dbReference type="EC" id="5.6.2.4" evidence="12"/>
<organism evidence="14 15">
    <name type="scientific">Leptospirillum ferrooxidans (strain C2-3)</name>
    <dbReference type="NCBI Taxonomy" id="1162668"/>
    <lineage>
        <taxon>Bacteria</taxon>
        <taxon>Pseudomonadati</taxon>
        <taxon>Nitrospirota</taxon>
        <taxon>Nitrospiria</taxon>
        <taxon>Nitrospirales</taxon>
        <taxon>Nitrospiraceae</taxon>
        <taxon>Leptospirillum</taxon>
    </lineage>
</organism>
<comment type="function">
    <text evidence="12">Initiates the restart of stalled replication forks, which reloads the replicative helicase on sites other than the origin of replication. Recognizes and binds to abandoned replication forks and remodels them to uncover a helicase loading site. Promotes assembly of the primosome at these replication forks.</text>
</comment>
<comment type="similarity">
    <text evidence="12">Belongs to the helicase family. PriA subfamily.</text>
</comment>
<feature type="binding site" evidence="12">
    <location>
        <position position="374"/>
    </location>
    <ligand>
        <name>Zn(2+)</name>
        <dbReference type="ChEBI" id="CHEBI:29105"/>
        <label>1</label>
    </ligand>
</feature>
<accession>I0IRB1</accession>
<keyword evidence="1 12" id="KW-0639">Primosome</keyword>
<evidence type="ECO:0000256" key="8">
    <source>
        <dbReference type="ARBA" id="ARBA00022840"/>
    </source>
</evidence>
<dbReference type="PATRIC" id="fig|1162668.3.peg.2534"/>